<gene>
    <name evidence="2" type="ORF">RF11_09662</name>
</gene>
<accession>A0A0C2ICJ3</accession>
<dbReference type="AlphaFoldDB" id="A0A0C2ICJ3"/>
<dbReference type="EMBL" id="JWZT01004793">
    <property type="protein sequence ID" value="KII63048.1"/>
    <property type="molecule type" value="Genomic_DNA"/>
</dbReference>
<name>A0A0C2ICJ3_THEKT</name>
<dbReference type="Proteomes" id="UP000031668">
    <property type="component" value="Unassembled WGS sequence"/>
</dbReference>
<evidence type="ECO:0000256" key="1">
    <source>
        <dbReference type="SAM" id="SignalP"/>
    </source>
</evidence>
<keyword evidence="3" id="KW-1185">Reference proteome</keyword>
<reference evidence="2 3" key="1">
    <citation type="journal article" date="2014" name="Genome Biol. Evol.">
        <title>The genome of the myxosporean Thelohanellus kitauei shows adaptations to nutrient acquisition within its fish host.</title>
        <authorList>
            <person name="Yang Y."/>
            <person name="Xiong J."/>
            <person name="Zhou Z."/>
            <person name="Huo F."/>
            <person name="Miao W."/>
            <person name="Ran C."/>
            <person name="Liu Y."/>
            <person name="Zhang J."/>
            <person name="Feng J."/>
            <person name="Wang M."/>
            <person name="Wang M."/>
            <person name="Wang L."/>
            <person name="Yao B."/>
        </authorList>
    </citation>
    <scope>NUCLEOTIDE SEQUENCE [LARGE SCALE GENOMIC DNA]</scope>
    <source>
        <strain evidence="2">Wuqing</strain>
    </source>
</reference>
<sequence length="185" mass="21431">MVVGGVTLLLFVLAHWLIASTYFVIRNPCFGYEECETCISNSQCMWVLDMVASFMIEAPYMNSSDTQEGRRHCVVREPKTLQMYLNENFGSHSFNDKWTDDKCDSHKGGKNAYESLAEYYRRIRFMAEGRVYKSTPYLCERTVFSFQHVYDPRSFCTTHAFVDKAGLHIVPKKVQAYLRPGLVDE</sequence>
<feature type="chain" id="PRO_5002162358" evidence="1">
    <location>
        <begin position="20"/>
        <end position="185"/>
    </location>
</feature>
<proteinExistence type="predicted"/>
<protein>
    <submittedName>
        <fullName evidence="2">Uncharacterized protein</fullName>
    </submittedName>
</protein>
<organism evidence="2 3">
    <name type="scientific">Thelohanellus kitauei</name>
    <name type="common">Myxosporean</name>
    <dbReference type="NCBI Taxonomy" id="669202"/>
    <lineage>
        <taxon>Eukaryota</taxon>
        <taxon>Metazoa</taxon>
        <taxon>Cnidaria</taxon>
        <taxon>Myxozoa</taxon>
        <taxon>Myxosporea</taxon>
        <taxon>Bivalvulida</taxon>
        <taxon>Platysporina</taxon>
        <taxon>Myxobolidae</taxon>
        <taxon>Thelohanellus</taxon>
    </lineage>
</organism>
<comment type="caution">
    <text evidence="2">The sequence shown here is derived from an EMBL/GenBank/DDBJ whole genome shotgun (WGS) entry which is preliminary data.</text>
</comment>
<evidence type="ECO:0000313" key="2">
    <source>
        <dbReference type="EMBL" id="KII63048.1"/>
    </source>
</evidence>
<keyword evidence="1" id="KW-0732">Signal</keyword>
<feature type="signal peptide" evidence="1">
    <location>
        <begin position="1"/>
        <end position="19"/>
    </location>
</feature>
<evidence type="ECO:0000313" key="3">
    <source>
        <dbReference type="Proteomes" id="UP000031668"/>
    </source>
</evidence>